<evidence type="ECO:0000313" key="10">
    <source>
        <dbReference type="Proteomes" id="UP001139534"/>
    </source>
</evidence>
<reference evidence="9" key="1">
    <citation type="submission" date="2022-04" db="EMBL/GenBank/DDBJ databases">
        <authorList>
            <person name="Seo M.-J."/>
        </authorList>
    </citation>
    <scope>NUCLEOTIDE SEQUENCE</scope>
    <source>
        <strain evidence="9">MBLB2552</strain>
    </source>
</reference>
<sequence length="245" mass="26322">MELPVLILLGVVVILAAGFTQGLTSFGFALIATPILGQIIPLQQTVPIVVILSLCTNGIVFAGCYRHADIRKIWLLILSSLLAAPLGTYLLLFLSGDTLKLVTGVLIIIVATLQLAGKSFPVKRDKLAYLPIGALSGLLNGSISMSGPPVALFLSNQGVGKETFRANISVYGIFLNIVTILTYLYGGLLTRETLHYTAWFVPSMLVGVFVGIRALKKLDEQRFKRIALWLILGSGLWTILGVVTG</sequence>
<feature type="transmembrane region" description="Helical" evidence="8">
    <location>
        <begin position="129"/>
        <end position="154"/>
    </location>
</feature>
<comment type="subcellular location">
    <subcellularLocation>
        <location evidence="1 8">Cell membrane</location>
        <topology evidence="1 8">Multi-pass membrane protein</topology>
    </subcellularLocation>
</comment>
<feature type="transmembrane region" description="Helical" evidence="8">
    <location>
        <begin position="197"/>
        <end position="215"/>
    </location>
</feature>
<keyword evidence="4 8" id="KW-1003">Cell membrane</keyword>
<organism evidence="9 10">
    <name type="scientific">Paenibacillus mellifer</name>
    <dbReference type="NCBI Taxonomy" id="2937794"/>
    <lineage>
        <taxon>Bacteria</taxon>
        <taxon>Bacillati</taxon>
        <taxon>Bacillota</taxon>
        <taxon>Bacilli</taxon>
        <taxon>Bacillales</taxon>
        <taxon>Paenibacillaceae</taxon>
        <taxon>Paenibacillus</taxon>
    </lineage>
</organism>
<dbReference type="AlphaFoldDB" id="A0A9X1Y1L1"/>
<keyword evidence="3" id="KW-0813">Transport</keyword>
<feature type="transmembrane region" description="Helical" evidence="8">
    <location>
        <begin position="48"/>
        <end position="68"/>
    </location>
</feature>
<dbReference type="InterPro" id="IPR052017">
    <property type="entry name" value="TSUP"/>
</dbReference>
<evidence type="ECO:0000313" key="9">
    <source>
        <dbReference type="EMBL" id="MCK8487673.1"/>
    </source>
</evidence>
<comment type="similarity">
    <text evidence="2 8">Belongs to the 4-toluene sulfonate uptake permease (TSUP) (TC 2.A.102) family.</text>
</comment>
<feature type="transmembrane region" description="Helical" evidence="8">
    <location>
        <begin position="166"/>
        <end position="185"/>
    </location>
</feature>
<feature type="transmembrane region" description="Helical" evidence="8">
    <location>
        <begin position="227"/>
        <end position="244"/>
    </location>
</feature>
<evidence type="ECO:0000256" key="3">
    <source>
        <dbReference type="ARBA" id="ARBA00022448"/>
    </source>
</evidence>
<comment type="caution">
    <text evidence="9">The sequence shown here is derived from an EMBL/GenBank/DDBJ whole genome shotgun (WGS) entry which is preliminary data.</text>
</comment>
<evidence type="ECO:0000256" key="8">
    <source>
        <dbReference type="RuleBase" id="RU363041"/>
    </source>
</evidence>
<evidence type="ECO:0000256" key="6">
    <source>
        <dbReference type="ARBA" id="ARBA00022989"/>
    </source>
</evidence>
<dbReference type="EMBL" id="JALPRK010000008">
    <property type="protein sequence ID" value="MCK8487673.1"/>
    <property type="molecule type" value="Genomic_DNA"/>
</dbReference>
<protein>
    <recommendedName>
        <fullName evidence="8">Probable membrane transporter protein</fullName>
    </recommendedName>
</protein>
<dbReference type="InterPro" id="IPR002781">
    <property type="entry name" value="TM_pro_TauE-like"/>
</dbReference>
<dbReference type="Pfam" id="PF01925">
    <property type="entry name" value="TauE"/>
    <property type="match status" value="1"/>
</dbReference>
<keyword evidence="5 8" id="KW-0812">Transmembrane</keyword>
<evidence type="ECO:0000256" key="4">
    <source>
        <dbReference type="ARBA" id="ARBA00022475"/>
    </source>
</evidence>
<proteinExistence type="inferred from homology"/>
<feature type="transmembrane region" description="Helical" evidence="8">
    <location>
        <begin position="74"/>
        <end position="94"/>
    </location>
</feature>
<gene>
    <name evidence="9" type="ORF">M0651_10855</name>
</gene>
<dbReference type="PANTHER" id="PTHR30269">
    <property type="entry name" value="TRANSMEMBRANE PROTEIN YFCA"/>
    <property type="match status" value="1"/>
</dbReference>
<accession>A0A9X1Y1L1</accession>
<dbReference type="Proteomes" id="UP001139534">
    <property type="component" value="Unassembled WGS sequence"/>
</dbReference>
<dbReference type="GO" id="GO:0005886">
    <property type="term" value="C:plasma membrane"/>
    <property type="evidence" value="ECO:0007669"/>
    <property type="project" value="UniProtKB-SubCell"/>
</dbReference>
<evidence type="ECO:0000256" key="1">
    <source>
        <dbReference type="ARBA" id="ARBA00004651"/>
    </source>
</evidence>
<name>A0A9X1Y1L1_9BACL</name>
<evidence type="ECO:0000256" key="7">
    <source>
        <dbReference type="ARBA" id="ARBA00023136"/>
    </source>
</evidence>
<feature type="transmembrane region" description="Helical" evidence="8">
    <location>
        <begin position="6"/>
        <end position="36"/>
    </location>
</feature>
<keyword evidence="7 8" id="KW-0472">Membrane</keyword>
<evidence type="ECO:0000256" key="5">
    <source>
        <dbReference type="ARBA" id="ARBA00022692"/>
    </source>
</evidence>
<keyword evidence="10" id="KW-1185">Reference proteome</keyword>
<dbReference type="PANTHER" id="PTHR30269:SF37">
    <property type="entry name" value="MEMBRANE TRANSPORTER PROTEIN"/>
    <property type="match status" value="1"/>
</dbReference>
<keyword evidence="6 8" id="KW-1133">Transmembrane helix</keyword>
<dbReference type="RefSeq" id="WP_248551767.1">
    <property type="nucleotide sequence ID" value="NZ_JALPRK010000008.1"/>
</dbReference>
<evidence type="ECO:0000256" key="2">
    <source>
        <dbReference type="ARBA" id="ARBA00009142"/>
    </source>
</evidence>